<organism evidence="2 3">
    <name type="scientific">Methylobacterium gregans</name>
    <dbReference type="NCBI Taxonomy" id="374424"/>
    <lineage>
        <taxon>Bacteria</taxon>
        <taxon>Pseudomonadati</taxon>
        <taxon>Pseudomonadota</taxon>
        <taxon>Alphaproteobacteria</taxon>
        <taxon>Hyphomicrobiales</taxon>
        <taxon>Methylobacteriaceae</taxon>
        <taxon>Methylobacterium</taxon>
    </lineage>
</organism>
<feature type="transmembrane region" description="Helical" evidence="1">
    <location>
        <begin position="115"/>
        <end position="137"/>
    </location>
</feature>
<comment type="caution">
    <text evidence="2">The sequence shown here is derived from an EMBL/GenBank/DDBJ whole genome shotgun (WGS) entry which is preliminary data.</text>
</comment>
<reference evidence="2" key="2">
    <citation type="submission" date="2021-08" db="EMBL/GenBank/DDBJ databases">
        <authorList>
            <person name="Tani A."/>
            <person name="Ola A."/>
            <person name="Ogura Y."/>
            <person name="Katsura K."/>
            <person name="Hayashi T."/>
        </authorList>
    </citation>
    <scope>NUCLEOTIDE SEQUENCE</scope>
    <source>
        <strain evidence="2">NBRC 103626</strain>
    </source>
</reference>
<feature type="transmembrane region" description="Helical" evidence="1">
    <location>
        <begin position="85"/>
        <end position="109"/>
    </location>
</feature>
<dbReference type="InterPro" id="IPR013879">
    <property type="entry name" value="DUF1761"/>
</dbReference>
<sequence length="138" mass="14483">MIDALSHVNWLAVLVASVAQFVLGGIWFAGLVAKRYAAALGIADRPRQKPGPLFFGGPLVCGTVIIAATAILLRVLGITTYDRAFALGLLVGLGYLVPMTLTIAINPLFPRPIAYALLNAPFFVAGSLMSCVILTALS</sequence>
<evidence type="ECO:0000313" key="2">
    <source>
        <dbReference type="EMBL" id="GJD79923.1"/>
    </source>
</evidence>
<keyword evidence="1" id="KW-0812">Transmembrane</keyword>
<dbReference type="EMBL" id="BPQM01000077">
    <property type="protein sequence ID" value="GJD79923.1"/>
    <property type="molecule type" value="Genomic_DNA"/>
</dbReference>
<gene>
    <name evidence="2" type="ORF">NBEOAGPD_3154</name>
</gene>
<proteinExistence type="predicted"/>
<dbReference type="Proteomes" id="UP001055108">
    <property type="component" value="Unassembled WGS sequence"/>
</dbReference>
<keyword evidence="3" id="KW-1185">Reference proteome</keyword>
<feature type="transmembrane region" description="Helical" evidence="1">
    <location>
        <begin position="12"/>
        <end position="33"/>
    </location>
</feature>
<keyword evidence="1" id="KW-1133">Transmembrane helix</keyword>
<dbReference type="RefSeq" id="WP_238303806.1">
    <property type="nucleotide sequence ID" value="NZ_BPQM01000077.1"/>
</dbReference>
<evidence type="ECO:0008006" key="4">
    <source>
        <dbReference type="Google" id="ProtNLM"/>
    </source>
</evidence>
<dbReference type="Pfam" id="PF08570">
    <property type="entry name" value="DUF1761"/>
    <property type="match status" value="1"/>
</dbReference>
<keyword evidence="1" id="KW-0472">Membrane</keyword>
<accession>A0AA37MCJ2</accession>
<evidence type="ECO:0000256" key="1">
    <source>
        <dbReference type="SAM" id="Phobius"/>
    </source>
</evidence>
<evidence type="ECO:0000313" key="3">
    <source>
        <dbReference type="Proteomes" id="UP001055108"/>
    </source>
</evidence>
<feature type="transmembrane region" description="Helical" evidence="1">
    <location>
        <begin position="53"/>
        <end position="73"/>
    </location>
</feature>
<dbReference type="AlphaFoldDB" id="A0AA37MCJ2"/>
<protein>
    <recommendedName>
        <fullName evidence="4">DUF1761 domain-containing protein</fullName>
    </recommendedName>
</protein>
<reference evidence="2" key="1">
    <citation type="journal article" date="2016" name="Front. Microbiol.">
        <title>Genome Sequence of the Piezophilic, Mesophilic Sulfate-Reducing Bacterium Desulfovibrio indicus J2T.</title>
        <authorList>
            <person name="Cao J."/>
            <person name="Maignien L."/>
            <person name="Shao Z."/>
            <person name="Alain K."/>
            <person name="Jebbar M."/>
        </authorList>
    </citation>
    <scope>NUCLEOTIDE SEQUENCE</scope>
    <source>
        <strain evidence="2">NBRC 103626</strain>
    </source>
</reference>
<name>A0AA37MCJ2_9HYPH</name>